<evidence type="ECO:0000313" key="8">
    <source>
        <dbReference type="EMBL" id="GMH73127.1"/>
    </source>
</evidence>
<dbReference type="OrthoDB" id="443402at2759"/>
<reference evidence="8" key="1">
    <citation type="submission" date="2022-07" db="EMBL/GenBank/DDBJ databases">
        <title>Genome analysis of Parmales, a sister group of diatoms, reveals the evolutionary specialization of diatoms from phago-mixotrophs to photoautotrophs.</title>
        <authorList>
            <person name="Ban H."/>
            <person name="Sato S."/>
            <person name="Yoshikawa S."/>
            <person name="Kazumasa Y."/>
            <person name="Nakamura Y."/>
            <person name="Ichinomiya M."/>
            <person name="Saitoh K."/>
            <person name="Sato N."/>
            <person name="Blanc-Mathieu R."/>
            <person name="Endo H."/>
            <person name="Kuwata A."/>
            <person name="Ogata H."/>
        </authorList>
    </citation>
    <scope>NUCLEOTIDE SEQUENCE</scope>
</reference>
<proteinExistence type="predicted"/>
<name>A0A9W7EBR9_9STRA</name>
<dbReference type="PANTHER" id="PTHR21451">
    <property type="entry name" value="HISTONE H3 METHYLTRANSFERASE"/>
    <property type="match status" value="1"/>
</dbReference>
<evidence type="ECO:0000259" key="7">
    <source>
        <dbReference type="Pfam" id="PF08123"/>
    </source>
</evidence>
<feature type="domain" description="DOT1" evidence="7">
    <location>
        <begin position="212"/>
        <end position="337"/>
    </location>
</feature>
<organism evidence="8 9">
    <name type="scientific">Triparma retinervis</name>
    <dbReference type="NCBI Taxonomy" id="2557542"/>
    <lineage>
        <taxon>Eukaryota</taxon>
        <taxon>Sar</taxon>
        <taxon>Stramenopiles</taxon>
        <taxon>Ochrophyta</taxon>
        <taxon>Bolidophyceae</taxon>
        <taxon>Parmales</taxon>
        <taxon>Triparmaceae</taxon>
        <taxon>Triparma</taxon>
    </lineage>
</organism>
<dbReference type="InterPro" id="IPR029063">
    <property type="entry name" value="SAM-dependent_MTases_sf"/>
</dbReference>
<accession>A0A9W7EBR9</accession>
<evidence type="ECO:0000256" key="1">
    <source>
        <dbReference type="ARBA" id="ARBA00012190"/>
    </source>
</evidence>
<dbReference type="SUPFAM" id="SSF53335">
    <property type="entry name" value="S-adenosyl-L-methionine-dependent methyltransferases"/>
    <property type="match status" value="1"/>
</dbReference>
<dbReference type="AlphaFoldDB" id="A0A9W7EBR9"/>
<dbReference type="InterPro" id="IPR025789">
    <property type="entry name" value="DOT1_dom"/>
</dbReference>
<evidence type="ECO:0000256" key="2">
    <source>
        <dbReference type="ARBA" id="ARBA00020987"/>
    </source>
</evidence>
<evidence type="ECO:0000256" key="6">
    <source>
        <dbReference type="SAM" id="MobiDB-lite"/>
    </source>
</evidence>
<keyword evidence="9" id="KW-1185">Reference proteome</keyword>
<evidence type="ECO:0000256" key="5">
    <source>
        <dbReference type="ARBA" id="ARBA00047770"/>
    </source>
</evidence>
<protein>
    <recommendedName>
        <fullName evidence="2">Histone-lysine N-methyltransferase, H3 lysine-79 specific</fullName>
        <ecNumber evidence="1">2.1.1.360</ecNumber>
    </recommendedName>
    <alternativeName>
        <fullName evidence="4">Histone H3-K79 methyltransferase</fullName>
    </alternativeName>
</protein>
<gene>
    <name evidence="8" type="ORF">TrRE_jg5752</name>
</gene>
<evidence type="ECO:0000313" key="9">
    <source>
        <dbReference type="Proteomes" id="UP001165082"/>
    </source>
</evidence>
<dbReference type="Gene3D" id="3.40.50.150">
    <property type="entry name" value="Vaccinia Virus protein VP39"/>
    <property type="match status" value="1"/>
</dbReference>
<comment type="catalytic activity">
    <reaction evidence="5">
        <text>L-lysyl(79)-[histone H3] + 3 S-adenosyl-L-methionine = N(6),N(6),N(6)-trimethyl-L-lysyl(79)-[histone H3] + 3 S-adenosyl-L-homocysteine + 3 H(+)</text>
        <dbReference type="Rhea" id="RHEA:60328"/>
        <dbReference type="Rhea" id="RHEA-COMP:15549"/>
        <dbReference type="Rhea" id="RHEA-COMP:15552"/>
        <dbReference type="ChEBI" id="CHEBI:15378"/>
        <dbReference type="ChEBI" id="CHEBI:29969"/>
        <dbReference type="ChEBI" id="CHEBI:57856"/>
        <dbReference type="ChEBI" id="CHEBI:59789"/>
        <dbReference type="ChEBI" id="CHEBI:61961"/>
        <dbReference type="EC" id="2.1.1.360"/>
    </reaction>
</comment>
<evidence type="ECO:0000256" key="4">
    <source>
        <dbReference type="ARBA" id="ARBA00029821"/>
    </source>
</evidence>
<keyword evidence="3" id="KW-0156">Chromatin regulator</keyword>
<feature type="region of interest" description="Disordered" evidence="6">
    <location>
        <begin position="160"/>
        <end position="196"/>
    </location>
</feature>
<sequence>MLMSARASEIQLSVVSGCGSAVGGPTNGTKATLVGRASRKPKCVADAENRVRMERLARQDKERRENKPKPTVDEVVLNRGSEVWNEAVGKYMKLGRAVSRRERVETTENEEEWDQSLTYSATPHEVIASAILRIRSYYGNPEITSVGELREGEGMLQASFDAKSTPEEEEDVVGGGGGGGGGSGGVGGVGKGGEEVETTEHASADAALSSGAIGKGGVFYDLGCGVGGVVAAAASVHCWDEVVGIECLEGLHNTALEVQQMWEKVAVIKALGKEYERGVEEGLNKLHFVRGNIFDLEDCDWTVGDVIFCNCAMFTEEKMADLQRAALGMRPGAFLFTVTKTLDEMTSDFALVEERTVKMDYGECTVYMWVRTAEDASLEGVIGGGKEVEDEEAF</sequence>
<dbReference type="GO" id="GO:0140956">
    <property type="term" value="F:histone H3K79 trimethyltransferase activity"/>
    <property type="evidence" value="ECO:0007669"/>
    <property type="project" value="UniProtKB-EC"/>
</dbReference>
<dbReference type="InterPro" id="IPR030445">
    <property type="entry name" value="H3-K79_meTrfase"/>
</dbReference>
<dbReference type="Pfam" id="PF08123">
    <property type="entry name" value="DOT1"/>
    <property type="match status" value="1"/>
</dbReference>
<evidence type="ECO:0000256" key="3">
    <source>
        <dbReference type="ARBA" id="ARBA00022853"/>
    </source>
</evidence>
<dbReference type="GO" id="GO:0051726">
    <property type="term" value="P:regulation of cell cycle"/>
    <property type="evidence" value="ECO:0007669"/>
    <property type="project" value="InterPro"/>
</dbReference>
<feature type="compositionally biased region" description="Gly residues" evidence="6">
    <location>
        <begin position="173"/>
        <end position="191"/>
    </location>
</feature>
<dbReference type="EC" id="2.1.1.360" evidence="1"/>
<comment type="caution">
    <text evidence="8">The sequence shown here is derived from an EMBL/GenBank/DDBJ whole genome shotgun (WGS) entry which is preliminary data.</text>
</comment>
<dbReference type="Proteomes" id="UP001165082">
    <property type="component" value="Unassembled WGS sequence"/>
</dbReference>
<dbReference type="PANTHER" id="PTHR21451:SF19">
    <property type="entry name" value="ACTIVATED IN BLOCKED UNFOLDED PROTEIN RESPONSE"/>
    <property type="match status" value="1"/>
</dbReference>
<dbReference type="EMBL" id="BRXZ01001515">
    <property type="protein sequence ID" value="GMH73127.1"/>
    <property type="molecule type" value="Genomic_DNA"/>
</dbReference>